<dbReference type="EMBL" id="JAUZQC010000008">
    <property type="protein sequence ID" value="KAK5866971.1"/>
    <property type="molecule type" value="Genomic_DNA"/>
</dbReference>
<name>A0AAN7XNA3_ELEMC</name>
<reference evidence="2 3" key="2">
    <citation type="journal article" date="2023" name="Mol. Biol. Evol.">
        <title>Genomics of Secondarily Temperate Adaptation in the Only Non-Antarctic Icefish.</title>
        <authorList>
            <person name="Rivera-Colon A.G."/>
            <person name="Rayamajhi N."/>
            <person name="Minhas B.F."/>
            <person name="Madrigal G."/>
            <person name="Bilyk K.T."/>
            <person name="Yoon V."/>
            <person name="Hune M."/>
            <person name="Gregory S."/>
            <person name="Cheng C.H.C."/>
            <person name="Catchen J.M."/>
        </authorList>
    </citation>
    <scope>NUCLEOTIDE SEQUENCE [LARGE SCALE GENOMIC DNA]</scope>
    <source>
        <strain evidence="2">JMC-PN-2008</strain>
    </source>
</reference>
<proteinExistence type="predicted"/>
<comment type="caution">
    <text evidence="2">The sequence shown here is derived from an EMBL/GenBank/DDBJ whole genome shotgun (WGS) entry which is preliminary data.</text>
</comment>
<feature type="region of interest" description="Disordered" evidence="1">
    <location>
        <begin position="50"/>
        <end position="86"/>
    </location>
</feature>
<dbReference type="AlphaFoldDB" id="A0AAN7XNA3"/>
<feature type="compositionally biased region" description="Polar residues" evidence="1">
    <location>
        <begin position="61"/>
        <end position="86"/>
    </location>
</feature>
<gene>
    <name evidence="2" type="ORF">PBY51_011499</name>
</gene>
<reference evidence="2 3" key="1">
    <citation type="journal article" date="2023" name="Genes (Basel)">
        <title>Chromosome-Level Genome Assembly and Circadian Gene Repertoire of the Patagonia Blennie Eleginops maclovinus-The Closest Ancestral Proxy of Antarctic Cryonotothenioids.</title>
        <authorList>
            <person name="Cheng C.C."/>
            <person name="Rivera-Colon A.G."/>
            <person name="Minhas B.F."/>
            <person name="Wilson L."/>
            <person name="Rayamajhi N."/>
            <person name="Vargas-Chacoff L."/>
            <person name="Catchen J.M."/>
        </authorList>
    </citation>
    <scope>NUCLEOTIDE SEQUENCE [LARGE SCALE GENOMIC DNA]</scope>
    <source>
        <strain evidence="2">JMC-PN-2008</strain>
    </source>
</reference>
<protein>
    <submittedName>
        <fullName evidence="2">Uncharacterized protein</fullName>
    </submittedName>
</protein>
<evidence type="ECO:0000313" key="3">
    <source>
        <dbReference type="Proteomes" id="UP001346869"/>
    </source>
</evidence>
<evidence type="ECO:0000313" key="2">
    <source>
        <dbReference type="EMBL" id="KAK5866971.1"/>
    </source>
</evidence>
<feature type="compositionally biased region" description="Basic and acidic residues" evidence="1">
    <location>
        <begin position="50"/>
        <end position="60"/>
    </location>
</feature>
<keyword evidence="3" id="KW-1185">Reference proteome</keyword>
<dbReference type="Proteomes" id="UP001346869">
    <property type="component" value="Unassembled WGS sequence"/>
</dbReference>
<evidence type="ECO:0000256" key="1">
    <source>
        <dbReference type="SAM" id="MobiDB-lite"/>
    </source>
</evidence>
<organism evidence="2 3">
    <name type="scientific">Eleginops maclovinus</name>
    <name type="common">Patagonian blennie</name>
    <name type="synonym">Eleginus maclovinus</name>
    <dbReference type="NCBI Taxonomy" id="56733"/>
    <lineage>
        <taxon>Eukaryota</taxon>
        <taxon>Metazoa</taxon>
        <taxon>Chordata</taxon>
        <taxon>Craniata</taxon>
        <taxon>Vertebrata</taxon>
        <taxon>Euteleostomi</taxon>
        <taxon>Actinopterygii</taxon>
        <taxon>Neopterygii</taxon>
        <taxon>Teleostei</taxon>
        <taxon>Neoteleostei</taxon>
        <taxon>Acanthomorphata</taxon>
        <taxon>Eupercaria</taxon>
        <taxon>Perciformes</taxon>
        <taxon>Notothenioidei</taxon>
        <taxon>Eleginopidae</taxon>
        <taxon>Eleginops</taxon>
    </lineage>
</organism>
<sequence length="86" mass="10061">MCAAGWLTQSSRQMWCCPIITSKRRIRKLRKTVCKGTRLRLDPTRTWTENHEQRCTERASSDNQEGPPQTLHFRQSQITRSSPCAR</sequence>
<accession>A0AAN7XNA3</accession>